<dbReference type="EMBL" id="JAYMYQ010000010">
    <property type="protein sequence ID" value="KAK7307963.1"/>
    <property type="molecule type" value="Genomic_DNA"/>
</dbReference>
<keyword evidence="1" id="KW-0812">Transmembrane</keyword>
<gene>
    <name evidence="2" type="ORF">VNO77_41473</name>
</gene>
<sequence>MSRLHHKPQHKVFNASCSSLPTTNISINGRKVMARFCNSSPQFLVMIKLHFIFAFLNIPFLYGFAFLLLACSKKCPNVKNPSCHLTVSLCWIVICDVILGFALWGF</sequence>
<keyword evidence="3" id="KW-1185">Reference proteome</keyword>
<dbReference type="Proteomes" id="UP001367508">
    <property type="component" value="Unassembled WGS sequence"/>
</dbReference>
<evidence type="ECO:0008006" key="4">
    <source>
        <dbReference type="Google" id="ProtNLM"/>
    </source>
</evidence>
<evidence type="ECO:0000313" key="3">
    <source>
        <dbReference type="Proteomes" id="UP001367508"/>
    </source>
</evidence>
<accession>A0AAN9K139</accession>
<name>A0AAN9K139_CANGL</name>
<feature type="transmembrane region" description="Helical" evidence="1">
    <location>
        <begin position="83"/>
        <end position="104"/>
    </location>
</feature>
<organism evidence="2 3">
    <name type="scientific">Canavalia gladiata</name>
    <name type="common">Sword bean</name>
    <name type="synonym">Dolichos gladiatus</name>
    <dbReference type="NCBI Taxonomy" id="3824"/>
    <lineage>
        <taxon>Eukaryota</taxon>
        <taxon>Viridiplantae</taxon>
        <taxon>Streptophyta</taxon>
        <taxon>Embryophyta</taxon>
        <taxon>Tracheophyta</taxon>
        <taxon>Spermatophyta</taxon>
        <taxon>Magnoliopsida</taxon>
        <taxon>eudicotyledons</taxon>
        <taxon>Gunneridae</taxon>
        <taxon>Pentapetalae</taxon>
        <taxon>rosids</taxon>
        <taxon>fabids</taxon>
        <taxon>Fabales</taxon>
        <taxon>Fabaceae</taxon>
        <taxon>Papilionoideae</taxon>
        <taxon>50 kb inversion clade</taxon>
        <taxon>NPAAA clade</taxon>
        <taxon>indigoferoid/millettioid clade</taxon>
        <taxon>Phaseoleae</taxon>
        <taxon>Canavalia</taxon>
    </lineage>
</organism>
<comment type="caution">
    <text evidence="2">The sequence shown here is derived from an EMBL/GenBank/DDBJ whole genome shotgun (WGS) entry which is preliminary data.</text>
</comment>
<feature type="transmembrane region" description="Helical" evidence="1">
    <location>
        <begin position="49"/>
        <end position="71"/>
    </location>
</feature>
<dbReference type="AlphaFoldDB" id="A0AAN9K139"/>
<evidence type="ECO:0000256" key="1">
    <source>
        <dbReference type="SAM" id="Phobius"/>
    </source>
</evidence>
<protein>
    <recommendedName>
        <fullName evidence="4">Transmembrane protein</fullName>
    </recommendedName>
</protein>
<keyword evidence="1" id="KW-1133">Transmembrane helix</keyword>
<proteinExistence type="predicted"/>
<keyword evidence="1" id="KW-0472">Membrane</keyword>
<reference evidence="2 3" key="1">
    <citation type="submission" date="2024-01" db="EMBL/GenBank/DDBJ databases">
        <title>The genomes of 5 underutilized Papilionoideae crops provide insights into root nodulation and disease resistanc.</title>
        <authorList>
            <person name="Jiang F."/>
        </authorList>
    </citation>
    <scope>NUCLEOTIDE SEQUENCE [LARGE SCALE GENOMIC DNA]</scope>
    <source>
        <strain evidence="2">LVBAO_FW01</strain>
        <tissue evidence="2">Leaves</tissue>
    </source>
</reference>
<evidence type="ECO:0000313" key="2">
    <source>
        <dbReference type="EMBL" id="KAK7307963.1"/>
    </source>
</evidence>